<feature type="region of interest" description="Disordered" evidence="1">
    <location>
        <begin position="33"/>
        <end position="137"/>
    </location>
</feature>
<dbReference type="AlphaFoldDB" id="W5SYQ4"/>
<accession>W5SYQ4</accession>
<feature type="compositionally biased region" description="Basic and acidic residues" evidence="1">
    <location>
        <begin position="48"/>
        <end position="137"/>
    </location>
</feature>
<dbReference type="HOGENOM" id="CLU_653246_0_0_12"/>
<evidence type="ECO:0000256" key="1">
    <source>
        <dbReference type="SAM" id="MobiDB-lite"/>
    </source>
</evidence>
<gene>
    <name evidence="2" type="ORF">BCO_0900146</name>
</gene>
<dbReference type="PROSITE" id="PS51257">
    <property type="entry name" value="PROKAR_LIPOPROTEIN"/>
    <property type="match status" value="1"/>
</dbReference>
<protein>
    <submittedName>
        <fullName evidence="2">Uncharacterized protein</fullName>
    </submittedName>
</protein>
<organism evidence="2">
    <name type="scientific">Borrelia coriaceae ATCC 43381</name>
    <dbReference type="NCBI Taxonomy" id="1408429"/>
    <lineage>
        <taxon>Bacteria</taxon>
        <taxon>Pseudomonadati</taxon>
        <taxon>Spirochaetota</taxon>
        <taxon>Spirochaetia</taxon>
        <taxon>Spirochaetales</taxon>
        <taxon>Borreliaceae</taxon>
        <taxon>Borrelia</taxon>
    </lineage>
</organism>
<dbReference type="EMBL" id="CP005779">
    <property type="protein sequence ID" value="AHH11838.1"/>
    <property type="molecule type" value="Genomic_DNA"/>
</dbReference>
<geneLocation type="plasmid" evidence="2">
    <name>unnamed</name>
</geneLocation>
<keyword evidence="2" id="KW-0614">Plasmid</keyword>
<name>W5SYQ4_9SPIR</name>
<reference evidence="2" key="1">
    <citation type="submission" date="2013-04" db="EMBL/GenBank/DDBJ databases">
        <title>Comparative Genomics of Relapsing Fever Spirochetes.</title>
        <authorList>
            <person name="Schwan T.G."/>
            <person name="Raffel S.J."/>
            <person name="Porcella S.F."/>
            <person name="Martens C.A."/>
            <person name="Bruno D.P."/>
            <person name="Ricklefs S.M."/>
            <person name="Barbian K.B."/>
        </authorList>
    </citation>
    <scope>NUCLEOTIDE SEQUENCE</scope>
    <source>
        <strain evidence="2">Co53</strain>
        <plasmid evidence="2">unnamed</plasmid>
    </source>
</reference>
<evidence type="ECO:0000313" key="2">
    <source>
        <dbReference type="EMBL" id="AHH11838.1"/>
    </source>
</evidence>
<dbReference type="RefSeq" id="WP_025409004.1">
    <property type="nucleotide sequence ID" value="NZ_CP005779.1"/>
</dbReference>
<sequence>MVRIFIILFILIIGCNQERLLKSDLKGRVVPSKFKVNPGGELGMVVKPKPEAEKDKPEEVREDKPEEAEKDKPEEVREDKPEEVREDKPEEVREDKPEEVREDKPEEVREDKPEEVKEDKPEEVKEDKPEEVKEDKPEVPILKEYTKKYFSGPINFDYEKNSILYNAFTSTESGELIKLERDFKTREGLIAQFIELRNKFVTPYSSYVNGFVHLNKIKNKPITLYDNVPPLVLAHLFDRSNPETHGEFSFPYDEIHIYSVFQYVQLKIQIFAAGVDKLKTAFRETGIKRYKDVAITFVHNIVKMTHNLVKEIFFKGHHNRGASDFKAFKEHATLDEIKNLNIQLDRYLVGLRAVEDRLTMNMRELVNNSENDYTVEDVYYLFDKINKDEDVQRAISIVKEEKDNALEQLKAIMSRVRKIR</sequence>
<proteinExistence type="predicted"/>